<dbReference type="InterPro" id="IPR003423">
    <property type="entry name" value="OMP_efflux"/>
</dbReference>
<dbReference type="STRING" id="1121409.SAMN02745124_04315"/>
<keyword evidence="7" id="KW-0998">Cell outer membrane</keyword>
<dbReference type="PANTHER" id="PTHR30026:SF20">
    <property type="entry name" value="OUTER MEMBRANE PROTEIN TOLC"/>
    <property type="match status" value="1"/>
</dbReference>
<keyword evidence="3" id="KW-0813">Transport</keyword>
<comment type="similarity">
    <text evidence="2">Belongs to the outer membrane factor (OMF) (TC 1.B.17) family.</text>
</comment>
<name>A0A1M5YQC7_9BACT</name>
<keyword evidence="9" id="KW-1185">Reference proteome</keyword>
<gene>
    <name evidence="8" type="ORF">SAMN02745124_04315</name>
</gene>
<protein>
    <submittedName>
        <fullName evidence="8">Outer membrane protein</fullName>
    </submittedName>
</protein>
<evidence type="ECO:0000256" key="7">
    <source>
        <dbReference type="ARBA" id="ARBA00023237"/>
    </source>
</evidence>
<dbReference type="GO" id="GO:0015288">
    <property type="term" value="F:porin activity"/>
    <property type="evidence" value="ECO:0007669"/>
    <property type="project" value="TreeGrafter"/>
</dbReference>
<dbReference type="AlphaFoldDB" id="A0A1M5YQC7"/>
<dbReference type="Pfam" id="PF02321">
    <property type="entry name" value="OEP"/>
    <property type="match status" value="1"/>
</dbReference>
<evidence type="ECO:0000256" key="5">
    <source>
        <dbReference type="ARBA" id="ARBA00022692"/>
    </source>
</evidence>
<evidence type="ECO:0000256" key="2">
    <source>
        <dbReference type="ARBA" id="ARBA00007613"/>
    </source>
</evidence>
<dbReference type="SUPFAM" id="SSF56954">
    <property type="entry name" value="Outer membrane efflux proteins (OEP)"/>
    <property type="match status" value="1"/>
</dbReference>
<keyword evidence="5" id="KW-0812">Transmembrane</keyword>
<evidence type="ECO:0000313" key="8">
    <source>
        <dbReference type="EMBL" id="SHI14064.1"/>
    </source>
</evidence>
<dbReference type="PANTHER" id="PTHR30026">
    <property type="entry name" value="OUTER MEMBRANE PROTEIN TOLC"/>
    <property type="match status" value="1"/>
</dbReference>
<evidence type="ECO:0000313" key="9">
    <source>
        <dbReference type="Proteomes" id="UP000184139"/>
    </source>
</evidence>
<organism evidence="8 9">
    <name type="scientific">Desulfofustis glycolicus DSM 9705</name>
    <dbReference type="NCBI Taxonomy" id="1121409"/>
    <lineage>
        <taxon>Bacteria</taxon>
        <taxon>Pseudomonadati</taxon>
        <taxon>Thermodesulfobacteriota</taxon>
        <taxon>Desulfobulbia</taxon>
        <taxon>Desulfobulbales</taxon>
        <taxon>Desulfocapsaceae</taxon>
        <taxon>Desulfofustis</taxon>
    </lineage>
</organism>
<evidence type="ECO:0000256" key="3">
    <source>
        <dbReference type="ARBA" id="ARBA00022448"/>
    </source>
</evidence>
<dbReference type="InterPro" id="IPR051906">
    <property type="entry name" value="TolC-like"/>
</dbReference>
<dbReference type="EMBL" id="FQXS01000049">
    <property type="protein sequence ID" value="SHI14064.1"/>
    <property type="molecule type" value="Genomic_DNA"/>
</dbReference>
<evidence type="ECO:0000256" key="1">
    <source>
        <dbReference type="ARBA" id="ARBA00004442"/>
    </source>
</evidence>
<keyword evidence="6" id="KW-0472">Membrane</keyword>
<dbReference type="Gene3D" id="1.20.1600.10">
    <property type="entry name" value="Outer membrane efflux proteins (OEP)"/>
    <property type="match status" value="1"/>
</dbReference>
<dbReference type="GO" id="GO:0009279">
    <property type="term" value="C:cell outer membrane"/>
    <property type="evidence" value="ECO:0007669"/>
    <property type="project" value="UniProtKB-SubCell"/>
</dbReference>
<proteinExistence type="inferred from homology"/>
<dbReference type="RefSeq" id="WP_084540838.1">
    <property type="nucleotide sequence ID" value="NZ_FQXS01000049.1"/>
</dbReference>
<keyword evidence="4" id="KW-1134">Transmembrane beta strand</keyword>
<accession>A0A1M5YQC7</accession>
<dbReference type="OrthoDB" id="5431639at2"/>
<sequence length="455" mass="50335">MSVVGSQRTAVTSRYSRARRWGRQWQRLAVALVALLYLPQSAVAEVSILSLQEAIALARLNDARYHTELHDAAARAAEGWRAVAGYGPTLRMTGSYTHSRDTLRPERQADAADAIASFSEAEITVTAEQPLVDLSKAWIAGRGLLDMDIAELIKKKAEEDLRLRVSERYYAVLSSRESYLLDGVETAALKRHVVSAAEKLALGFGTITDRHHAEARYRLALAAEIAGKTELANAQTALEEVIGKAVDSHQFATDLPVVPVPPKPPLDHWLQVASAMNTDLQISKRQHGVAKINRRIALSRFTPALVLFADYRDRRPDGGLSGYGEDRSETDIGVRLQIDLLTGGQDIAATVAAGRRLRSAARQVQSAQNALTRSIQSLWESIIGTRKLIETYRQATEASRLAMESTQASYDEGAKVLLDVLNAQQDYYRSLKTYKTAHYDYLLLLEKFKLVVGRQ</sequence>
<evidence type="ECO:0000256" key="4">
    <source>
        <dbReference type="ARBA" id="ARBA00022452"/>
    </source>
</evidence>
<dbReference type="GO" id="GO:1990281">
    <property type="term" value="C:efflux pump complex"/>
    <property type="evidence" value="ECO:0007669"/>
    <property type="project" value="TreeGrafter"/>
</dbReference>
<dbReference type="GO" id="GO:0015562">
    <property type="term" value="F:efflux transmembrane transporter activity"/>
    <property type="evidence" value="ECO:0007669"/>
    <property type="project" value="InterPro"/>
</dbReference>
<reference evidence="8 9" key="1">
    <citation type="submission" date="2016-11" db="EMBL/GenBank/DDBJ databases">
        <authorList>
            <person name="Jaros S."/>
            <person name="Januszkiewicz K."/>
            <person name="Wedrychowicz H."/>
        </authorList>
    </citation>
    <scope>NUCLEOTIDE SEQUENCE [LARGE SCALE GENOMIC DNA]</scope>
    <source>
        <strain evidence="8 9">DSM 9705</strain>
    </source>
</reference>
<comment type="subcellular location">
    <subcellularLocation>
        <location evidence="1">Cell outer membrane</location>
    </subcellularLocation>
</comment>
<evidence type="ECO:0000256" key="6">
    <source>
        <dbReference type="ARBA" id="ARBA00023136"/>
    </source>
</evidence>
<dbReference type="Proteomes" id="UP000184139">
    <property type="component" value="Unassembled WGS sequence"/>
</dbReference>